<feature type="transmembrane region" description="Helical" evidence="8">
    <location>
        <begin position="144"/>
        <end position="165"/>
    </location>
</feature>
<feature type="transmembrane region" description="Helical" evidence="8">
    <location>
        <begin position="180"/>
        <end position="199"/>
    </location>
</feature>
<evidence type="ECO:0000256" key="5">
    <source>
        <dbReference type="ARBA" id="ARBA00022679"/>
    </source>
</evidence>
<evidence type="ECO:0000256" key="7">
    <source>
        <dbReference type="ARBA" id="ARBA00023012"/>
    </source>
</evidence>
<protein>
    <recommendedName>
        <fullName evidence="3">histidine kinase</fullName>
        <ecNumber evidence="3">2.7.13.3</ecNumber>
    </recommendedName>
</protein>
<dbReference type="SMART" id="SM00387">
    <property type="entry name" value="HATPase_c"/>
    <property type="match status" value="1"/>
</dbReference>
<feature type="transmembrane region" description="Helical" evidence="8">
    <location>
        <begin position="41"/>
        <end position="62"/>
    </location>
</feature>
<dbReference type="Proteomes" id="UP000545493">
    <property type="component" value="Unassembled WGS sequence"/>
</dbReference>
<dbReference type="SUPFAM" id="SSF55874">
    <property type="entry name" value="ATPase domain of HSP90 chaperone/DNA topoisomerase II/histidine kinase"/>
    <property type="match status" value="1"/>
</dbReference>
<keyword evidence="6 10" id="KW-0418">Kinase</keyword>
<comment type="catalytic activity">
    <reaction evidence="1">
        <text>ATP + protein L-histidine = ADP + protein N-phospho-L-histidine.</text>
        <dbReference type="EC" id="2.7.13.3"/>
    </reaction>
</comment>
<sequence>MSYDEVGATGESPAAMRWWRAPRSRRYLVGLPDRADKLRPVGLITVWVRMGVVLSAAVLLLVGSGPFVHHTAAAWFVVCVAMAYSIVVLRHPSWEVEGRWPAAVITALDASLASGIVAFSGAAQSLAVSILFLVIVAAASRLSFLSTLGVSLLLGGSYVTIALVVDAGNVSVHDRFLSGMWWALYLLFTGALGSGLVLLNEHAERARGLAQAETIAARIVADEERDLRARLKAAYDAQETGLRVILHEFRTPVTSLGALVRDLSHEDDCGEARSVSTRRALLTAHVEHLSAMLNALADVAASRRPAFSTGHLRVVNVHEFILMAADAAGLPRERLRLIVSPSNAHAQLDAQLVRRVVTNLLENASRHGRDQPVSVIANLDQGSLSLEIADRGPGIPLDRAVELTAKFAQAGQERGTAGLGLWIVDQIIQALNGTIDFQEAAGGGLAVRVTLPVRTLAGRPPTQSPHP</sequence>
<dbReference type="SUPFAM" id="SSF47384">
    <property type="entry name" value="Homodimeric domain of signal transducing histidine kinase"/>
    <property type="match status" value="1"/>
</dbReference>
<evidence type="ECO:0000313" key="10">
    <source>
        <dbReference type="EMBL" id="NIJ09672.1"/>
    </source>
</evidence>
<feature type="transmembrane region" description="Helical" evidence="8">
    <location>
        <begin position="112"/>
        <end position="137"/>
    </location>
</feature>
<evidence type="ECO:0000256" key="4">
    <source>
        <dbReference type="ARBA" id="ARBA00022553"/>
    </source>
</evidence>
<feature type="domain" description="Histidine kinase" evidence="9">
    <location>
        <begin position="244"/>
        <end position="455"/>
    </location>
</feature>
<dbReference type="GO" id="GO:0000155">
    <property type="term" value="F:phosphorelay sensor kinase activity"/>
    <property type="evidence" value="ECO:0007669"/>
    <property type="project" value="InterPro"/>
</dbReference>
<evidence type="ECO:0000256" key="6">
    <source>
        <dbReference type="ARBA" id="ARBA00022777"/>
    </source>
</evidence>
<keyword evidence="8" id="KW-1133">Transmembrane helix</keyword>
<dbReference type="Pfam" id="PF02518">
    <property type="entry name" value="HATPase_c"/>
    <property type="match status" value="1"/>
</dbReference>
<keyword evidence="11" id="KW-1185">Reference proteome</keyword>
<dbReference type="PRINTS" id="PR00344">
    <property type="entry name" value="BCTRLSENSOR"/>
</dbReference>
<evidence type="ECO:0000313" key="11">
    <source>
        <dbReference type="Proteomes" id="UP000545493"/>
    </source>
</evidence>
<accession>A0A7X5ZNG9</accession>
<dbReference type="PANTHER" id="PTHR44936:SF9">
    <property type="entry name" value="SENSOR PROTEIN CREC"/>
    <property type="match status" value="1"/>
</dbReference>
<feature type="transmembrane region" description="Helical" evidence="8">
    <location>
        <begin position="74"/>
        <end position="92"/>
    </location>
</feature>
<dbReference type="InterPro" id="IPR005467">
    <property type="entry name" value="His_kinase_dom"/>
</dbReference>
<dbReference type="GO" id="GO:0005886">
    <property type="term" value="C:plasma membrane"/>
    <property type="evidence" value="ECO:0007669"/>
    <property type="project" value="UniProtKB-SubCell"/>
</dbReference>
<dbReference type="InterPro" id="IPR050980">
    <property type="entry name" value="2C_sensor_his_kinase"/>
</dbReference>
<keyword evidence="8" id="KW-0472">Membrane</keyword>
<dbReference type="AlphaFoldDB" id="A0A7X5ZNG9"/>
<dbReference type="RefSeq" id="WP_167165508.1">
    <property type="nucleotide sequence ID" value="NZ_JAAOYM010000001.1"/>
</dbReference>
<name>A0A7X5ZNG9_9PSEU</name>
<evidence type="ECO:0000256" key="1">
    <source>
        <dbReference type="ARBA" id="ARBA00000085"/>
    </source>
</evidence>
<dbReference type="InterPro" id="IPR003594">
    <property type="entry name" value="HATPase_dom"/>
</dbReference>
<evidence type="ECO:0000256" key="3">
    <source>
        <dbReference type="ARBA" id="ARBA00012438"/>
    </source>
</evidence>
<keyword evidence="5" id="KW-0808">Transferase</keyword>
<comment type="subcellular location">
    <subcellularLocation>
        <location evidence="2">Cell membrane</location>
    </subcellularLocation>
</comment>
<keyword evidence="7" id="KW-0902">Two-component regulatory system</keyword>
<dbReference type="PANTHER" id="PTHR44936">
    <property type="entry name" value="SENSOR PROTEIN CREC"/>
    <property type="match status" value="1"/>
</dbReference>
<evidence type="ECO:0000259" key="9">
    <source>
        <dbReference type="PROSITE" id="PS50109"/>
    </source>
</evidence>
<dbReference type="PROSITE" id="PS50109">
    <property type="entry name" value="HIS_KIN"/>
    <property type="match status" value="1"/>
</dbReference>
<comment type="caution">
    <text evidence="10">The sequence shown here is derived from an EMBL/GenBank/DDBJ whole genome shotgun (WGS) entry which is preliminary data.</text>
</comment>
<dbReference type="EMBL" id="JAAOYM010000001">
    <property type="protein sequence ID" value="NIJ09672.1"/>
    <property type="molecule type" value="Genomic_DNA"/>
</dbReference>
<organism evidence="10 11">
    <name type="scientific">Saccharomonospora amisosensis</name>
    <dbReference type="NCBI Taxonomy" id="1128677"/>
    <lineage>
        <taxon>Bacteria</taxon>
        <taxon>Bacillati</taxon>
        <taxon>Actinomycetota</taxon>
        <taxon>Actinomycetes</taxon>
        <taxon>Pseudonocardiales</taxon>
        <taxon>Pseudonocardiaceae</taxon>
        <taxon>Saccharomonospora</taxon>
    </lineage>
</organism>
<keyword evidence="4" id="KW-0597">Phosphoprotein</keyword>
<reference evidence="10 11" key="1">
    <citation type="submission" date="2020-03" db="EMBL/GenBank/DDBJ databases">
        <title>Sequencing the genomes of 1000 actinobacteria strains.</title>
        <authorList>
            <person name="Klenk H.-P."/>
        </authorList>
    </citation>
    <scope>NUCLEOTIDE SEQUENCE [LARGE SCALE GENOMIC DNA]</scope>
    <source>
        <strain evidence="10 11">DSM 45685</strain>
    </source>
</reference>
<dbReference type="EC" id="2.7.13.3" evidence="3"/>
<dbReference type="InterPro" id="IPR036890">
    <property type="entry name" value="HATPase_C_sf"/>
</dbReference>
<keyword evidence="8" id="KW-0812">Transmembrane</keyword>
<dbReference type="Gene3D" id="3.30.565.10">
    <property type="entry name" value="Histidine kinase-like ATPase, C-terminal domain"/>
    <property type="match status" value="1"/>
</dbReference>
<evidence type="ECO:0000256" key="8">
    <source>
        <dbReference type="SAM" id="Phobius"/>
    </source>
</evidence>
<proteinExistence type="predicted"/>
<evidence type="ECO:0000256" key="2">
    <source>
        <dbReference type="ARBA" id="ARBA00004236"/>
    </source>
</evidence>
<dbReference type="InterPro" id="IPR004358">
    <property type="entry name" value="Sig_transdc_His_kin-like_C"/>
</dbReference>
<gene>
    <name evidence="10" type="ORF">FHU38_000016</name>
</gene>
<dbReference type="InterPro" id="IPR036097">
    <property type="entry name" value="HisK_dim/P_sf"/>
</dbReference>